<name>A0A8B9V5G6_9AVES</name>
<organism evidence="1 2">
    <name type="scientific">Anas zonorhyncha</name>
    <name type="common">Eastern spot-billed duck</name>
    <dbReference type="NCBI Taxonomy" id="75864"/>
    <lineage>
        <taxon>Eukaryota</taxon>
        <taxon>Metazoa</taxon>
        <taxon>Chordata</taxon>
        <taxon>Craniata</taxon>
        <taxon>Vertebrata</taxon>
        <taxon>Euteleostomi</taxon>
        <taxon>Archelosauria</taxon>
        <taxon>Archosauria</taxon>
        <taxon>Dinosauria</taxon>
        <taxon>Saurischia</taxon>
        <taxon>Theropoda</taxon>
        <taxon>Coelurosauria</taxon>
        <taxon>Aves</taxon>
        <taxon>Neognathae</taxon>
        <taxon>Galloanserae</taxon>
        <taxon>Anseriformes</taxon>
        <taxon>Anatidae</taxon>
        <taxon>Anatinae</taxon>
        <taxon>Anas</taxon>
    </lineage>
</organism>
<evidence type="ECO:0000313" key="2">
    <source>
        <dbReference type="Proteomes" id="UP000694549"/>
    </source>
</evidence>
<accession>A0A8B9V5G6</accession>
<protein>
    <submittedName>
        <fullName evidence="1">Uncharacterized protein</fullName>
    </submittedName>
</protein>
<sequence length="120" mass="13511">GGDMGGQREAYRAIYRAAHWVLPHSPALARFYCSTQRTAARRLVLRSTPPLFLISPITYRAPAVKRAVCRRCCSLLLGCQRLRGGGQPRIVLRCRTCGLQRRLLCPPKPRPRRQATPTSE</sequence>
<reference evidence="1" key="1">
    <citation type="submission" date="2025-08" db="UniProtKB">
        <authorList>
            <consortium name="Ensembl"/>
        </authorList>
    </citation>
    <scope>IDENTIFICATION</scope>
</reference>
<dbReference type="Ensembl" id="ENSAZOT00000018795.1">
    <property type="protein sequence ID" value="ENSAZOP00000017491.1"/>
    <property type="gene ID" value="ENSAZOG00000011367.1"/>
</dbReference>
<evidence type="ECO:0000313" key="1">
    <source>
        <dbReference type="Ensembl" id="ENSAZOP00000017491.1"/>
    </source>
</evidence>
<proteinExistence type="predicted"/>
<keyword evidence="2" id="KW-1185">Reference proteome</keyword>
<reference evidence="1" key="2">
    <citation type="submission" date="2025-09" db="UniProtKB">
        <authorList>
            <consortium name="Ensembl"/>
        </authorList>
    </citation>
    <scope>IDENTIFICATION</scope>
</reference>
<dbReference type="Proteomes" id="UP000694549">
    <property type="component" value="Unplaced"/>
</dbReference>
<dbReference type="AlphaFoldDB" id="A0A8B9V5G6"/>